<dbReference type="Pfam" id="PF00400">
    <property type="entry name" value="WD40"/>
    <property type="match status" value="3"/>
</dbReference>
<organism evidence="9 10">
    <name type="scientific">Strongyloides venezuelensis</name>
    <name type="common">Threadworm</name>
    <dbReference type="NCBI Taxonomy" id="75913"/>
    <lineage>
        <taxon>Eukaryota</taxon>
        <taxon>Metazoa</taxon>
        <taxon>Ecdysozoa</taxon>
        <taxon>Nematoda</taxon>
        <taxon>Chromadorea</taxon>
        <taxon>Rhabditida</taxon>
        <taxon>Tylenchina</taxon>
        <taxon>Panagrolaimomorpha</taxon>
        <taxon>Strongyloidoidea</taxon>
        <taxon>Strongyloididae</taxon>
        <taxon>Strongyloides</taxon>
    </lineage>
</organism>
<dbReference type="InterPro" id="IPR015943">
    <property type="entry name" value="WD40/YVTN_repeat-like_dom_sf"/>
</dbReference>
<dbReference type="Proteomes" id="UP000035680">
    <property type="component" value="Unassembled WGS sequence"/>
</dbReference>
<dbReference type="GO" id="GO:0005848">
    <property type="term" value="C:mRNA cleavage stimulating factor complex"/>
    <property type="evidence" value="ECO:0007669"/>
    <property type="project" value="InterPro"/>
</dbReference>
<dbReference type="PANTHER" id="PTHR44133:SF2">
    <property type="entry name" value="CLEAVAGE STIMULATION FACTOR SUBUNIT 1"/>
    <property type="match status" value="1"/>
</dbReference>
<evidence type="ECO:0000256" key="5">
    <source>
        <dbReference type="ARBA" id="ARBA00023242"/>
    </source>
</evidence>
<keyword evidence="4" id="KW-0677">Repeat</keyword>
<dbReference type="SUPFAM" id="SSF50978">
    <property type="entry name" value="WD40 repeat-like"/>
    <property type="match status" value="1"/>
</dbReference>
<feature type="repeat" description="WD" evidence="7">
    <location>
        <begin position="182"/>
        <end position="223"/>
    </location>
</feature>
<reference evidence="10" key="2">
    <citation type="submission" date="2015-08" db="UniProtKB">
        <authorList>
            <consortium name="WormBaseParasite"/>
        </authorList>
    </citation>
    <scope>IDENTIFICATION</scope>
</reference>
<evidence type="ECO:0000256" key="1">
    <source>
        <dbReference type="ARBA" id="ARBA00004123"/>
    </source>
</evidence>
<proteinExistence type="predicted"/>
<feature type="repeat" description="WD" evidence="7">
    <location>
        <begin position="271"/>
        <end position="312"/>
    </location>
</feature>
<dbReference type="SMART" id="SM00320">
    <property type="entry name" value="WD40"/>
    <property type="match status" value="6"/>
</dbReference>
<evidence type="ECO:0000256" key="4">
    <source>
        <dbReference type="ARBA" id="ARBA00022737"/>
    </source>
</evidence>
<name>A0A0K0F850_STRVS</name>
<dbReference type="PROSITE" id="PS00678">
    <property type="entry name" value="WD_REPEATS_1"/>
    <property type="match status" value="1"/>
</dbReference>
<dbReference type="InterPro" id="IPR020472">
    <property type="entry name" value="WD40_PAC1"/>
</dbReference>
<feature type="repeat" description="WD" evidence="7">
    <location>
        <begin position="405"/>
        <end position="436"/>
    </location>
</feature>
<feature type="domain" description="Cleavage stimulation factor subunit 1 dimerisation" evidence="8">
    <location>
        <begin position="26"/>
        <end position="78"/>
    </location>
</feature>
<evidence type="ECO:0000259" key="8">
    <source>
        <dbReference type="Pfam" id="PF16699"/>
    </source>
</evidence>
<dbReference type="STRING" id="75913.A0A0K0F850"/>
<reference evidence="9" key="1">
    <citation type="submission" date="2014-07" db="EMBL/GenBank/DDBJ databases">
        <authorList>
            <person name="Martin A.A"/>
            <person name="De Silva N."/>
        </authorList>
    </citation>
    <scope>NUCLEOTIDE SEQUENCE</scope>
</reference>
<dbReference type="InterPro" id="IPR001680">
    <property type="entry name" value="WD40_rpt"/>
</dbReference>
<evidence type="ECO:0000313" key="9">
    <source>
        <dbReference type="Proteomes" id="UP000035680"/>
    </source>
</evidence>
<feature type="repeat" description="WD" evidence="7">
    <location>
        <begin position="127"/>
        <end position="161"/>
    </location>
</feature>
<dbReference type="InterPro" id="IPR032028">
    <property type="entry name" value="CSTF1_dimer"/>
</dbReference>
<dbReference type="WBParaSite" id="SVE_0499900.1">
    <property type="protein sequence ID" value="SVE_0499900.1"/>
    <property type="gene ID" value="SVE_0499900"/>
</dbReference>
<feature type="repeat" description="WD" evidence="7">
    <location>
        <begin position="315"/>
        <end position="356"/>
    </location>
</feature>
<dbReference type="InterPro" id="IPR019775">
    <property type="entry name" value="WD40_repeat_CS"/>
</dbReference>
<evidence type="ECO:0000256" key="3">
    <source>
        <dbReference type="ARBA" id="ARBA00022664"/>
    </source>
</evidence>
<dbReference type="PANTHER" id="PTHR44133">
    <property type="entry name" value="CLEAVAGE STIMULATION FACTOR SUBUNIT 1"/>
    <property type="match status" value="1"/>
</dbReference>
<dbReference type="InterPro" id="IPR044633">
    <property type="entry name" value="CstF1-like"/>
</dbReference>
<keyword evidence="9" id="KW-1185">Reference proteome</keyword>
<dbReference type="GO" id="GO:0031124">
    <property type="term" value="P:mRNA 3'-end processing"/>
    <property type="evidence" value="ECO:0007669"/>
    <property type="project" value="InterPro"/>
</dbReference>
<dbReference type="Pfam" id="PF16699">
    <property type="entry name" value="CSTF1_dimer"/>
    <property type="match status" value="1"/>
</dbReference>
<dbReference type="Gene3D" id="1.20.960.50">
    <property type="entry name" value="Cleavage stimulation factor subunit 1, dimerisation domain"/>
    <property type="match status" value="1"/>
</dbReference>
<evidence type="ECO:0000256" key="2">
    <source>
        <dbReference type="ARBA" id="ARBA00022574"/>
    </source>
</evidence>
<dbReference type="InterPro" id="IPR036322">
    <property type="entry name" value="WD40_repeat_dom_sf"/>
</dbReference>
<keyword evidence="5" id="KW-0539">Nucleus</keyword>
<dbReference type="FunFam" id="2.130.10.10:FF:000089">
    <property type="entry name" value="Cleavage stimulation factor subunit 1"/>
    <property type="match status" value="1"/>
</dbReference>
<keyword evidence="3" id="KW-0507">mRNA processing</keyword>
<evidence type="ECO:0000256" key="7">
    <source>
        <dbReference type="PROSITE-ProRule" id="PRU00221"/>
    </source>
</evidence>
<dbReference type="AlphaFoldDB" id="A0A0K0F850"/>
<sequence length="450" mass="51074">MVSFFVGIKCPLSSFCVYIFEMKVDIKDRDTLYRLIIEQLLYDGYQQVANNLFQTIGNTGKLPPPCNKLFKVVQHSLHDGELNEEVNFDEEMEDDEYYQGYSGLDLEYDADVPVSSPEPSLYETIFLTTHKGPSRAVAFSEDGKLAATGSQDCTIKIIDIDKVVMKESGNSEFDANPVIRTLYDHSDEVTCLAFHPKQQLLVSGSSDKTLKFFDYAKSAVRRAMRSITEVERLNAISFHPSGDYIAVGTENKVLRLYSTETQQCWVSSQPLDQHIGAIKTIDYTCTGNLLATGSSDGDIKIWDGVSGRCIETFQKAHDGDEICSVQFTKNGKYILSSGFDSVVKLWELSTNRCLNVYHAPGFSSQRLSVNAEFNHTEDFILFPDEKSCNLNSWDSRTTEKKKFLPLGHTAPVRKMKHAPNMAMLITCSDDSRVRFWYKKYKTRQYYQEHI</sequence>
<dbReference type="FunFam" id="1.20.960.50:FF:000001">
    <property type="entry name" value="Cleavage stimulation factor subunit 1"/>
    <property type="match status" value="1"/>
</dbReference>
<comment type="subcellular location">
    <subcellularLocation>
        <location evidence="1">Nucleus</location>
    </subcellularLocation>
</comment>
<dbReference type="InterPro" id="IPR038184">
    <property type="entry name" value="CSTF1_dimer_sf"/>
</dbReference>
<evidence type="ECO:0000256" key="6">
    <source>
        <dbReference type="ARBA" id="ARBA00029851"/>
    </source>
</evidence>
<evidence type="ECO:0000313" key="10">
    <source>
        <dbReference type="WBParaSite" id="SVE_0499900.1"/>
    </source>
</evidence>
<dbReference type="PROSITE" id="PS50082">
    <property type="entry name" value="WD_REPEATS_2"/>
    <property type="match status" value="5"/>
</dbReference>
<dbReference type="PRINTS" id="PR00320">
    <property type="entry name" value="GPROTEINBRPT"/>
</dbReference>
<keyword evidence="2 7" id="KW-0853">WD repeat</keyword>
<dbReference type="PROSITE" id="PS50294">
    <property type="entry name" value="WD_REPEATS_REGION"/>
    <property type="match status" value="4"/>
</dbReference>
<dbReference type="Gene3D" id="2.130.10.10">
    <property type="entry name" value="YVTN repeat-like/Quinoprotein amine dehydrogenase"/>
    <property type="match status" value="2"/>
</dbReference>
<dbReference type="Pfam" id="PF23410">
    <property type="entry name" value="Beta-prop_VPS8"/>
    <property type="match status" value="1"/>
</dbReference>
<accession>A0A0K0F850</accession>
<protein>
    <recommendedName>
        <fullName evidence="6">Cleavage stimulation factor 50 kDa subunit</fullName>
    </recommendedName>
</protein>
<dbReference type="GO" id="GO:0003723">
    <property type="term" value="F:RNA binding"/>
    <property type="evidence" value="ECO:0007669"/>
    <property type="project" value="TreeGrafter"/>
</dbReference>
<dbReference type="CDD" id="cd00200">
    <property type="entry name" value="WD40"/>
    <property type="match status" value="1"/>
</dbReference>